<dbReference type="EC" id="3.4.22.49" evidence="2"/>
<dbReference type="PANTHER" id="PTHR12792">
    <property type="entry name" value="EXTRA SPINDLE POLES 1-RELATED"/>
    <property type="match status" value="1"/>
</dbReference>
<dbReference type="Gene3D" id="1.25.40.10">
    <property type="entry name" value="Tetratricopeptide repeat domain"/>
    <property type="match status" value="1"/>
</dbReference>
<dbReference type="SUPFAM" id="SSF48452">
    <property type="entry name" value="TPR-like"/>
    <property type="match status" value="1"/>
</dbReference>
<comment type="caution">
    <text evidence="7">The sequence shown here is derived from an EMBL/GenBank/DDBJ whole genome shotgun (WGS) entry which is preliminary data.</text>
</comment>
<name>A0A4Z1NZY2_9PEZI</name>
<sequence length="2160" mass="237151">MASSPALDPRTVIAAIASPSTCTASTTADLRQLLNPGLANKPTRNGKENPGNRTGRKPGTLAVAPKPSALKGRTQRKVADAIPAPDESPELSPREKLNLAFEAVNAALKTLSQLTKDKPAQIVKTRSPSVQSIRSPASRSQKPAAAPKARHPLKSRSPNNQRNNPSSDEAQASPAQITAECARAALEHIREQNGPIEKHEKNFQVENGMLALIGKCIAHNLESLALKELRILKRRLATYIGETGEGQGNVINSAKGVDPERESIADLLHFEEISEDSLAAPLVIGHQLHVVKLLIKIRQPRTTEAALKYLDMNVGSSPANLLLHQAHDPKTRSKSARQLEIFAQSLLSMCPSVATADDPVAINPRFSISPEVAFQIQSLAFRVRISWWCLAAHKPDVEKELWNPLLKSLATFSRRANLAPSRKYEMAASNVREIEAGLDVCLRSIKTMPSPEGTKQLLPAIYRALSQLAQAANLTTKAMELTNALSPSKENSSVESVSAARTIRLATIGIASKDGEALIRQALTALLGNLNGNAAAMDSLLIEVAGLRRASLKIFQEEMTEKENGMPSPIGKLCCEVVFASLHFLVQYMGNLSSSDSVQETAEPCQEKRRVAEKVYKVFIESVFLCCKRCIPISVFSFDTVDSVLQDCITVIKQLQPSEDANDEHTYQFHQTLQFPFVRISNNYYNFAMQESKSEGSSSALPAVALRRSIEVLRGRTAMERGSGLLATKLERLSTLLHDSKRYDESYRFIEETLHEHLASGLVRSAAEEAARSSLHALSHSKGPTSMLARALRRSHQILLKIRDSHKTDAEVLDDDSMPLEERGLLLELQLHIAGQDVLGRHVNETNLSRVSYLVHTLFEIYNVEDFPIRRLRVAVFTSRLVTQHPGLLHDDVSIILDECTQPSKSLGQDIGLYPQFEHLCALLRVTLAFRSQPVEIHVLNESLKIWRSISESSQDRSARIDDVAVWVSSLGLISDFFELQGFWHQAVLSLDMLSKATEMLPDPDPAILIKSLIRQGMCNLTLGYSGKAGHLLEKARLLLNRDGVGPEMVLKWHVAHAEYLLAIGNVERCGQTLAQCELVAAASPDVYQTSGPGGTVSSRMRAKRLVADASYVYSIYSMEIGDHAAAFHFSRLCCKLNQSVWTTMETQQSSSQAGPTTTGTDTEVDRLTKSMNGLSTSMFGRPVVVSTTHAALRGPTFWSLIPALSRGLLQLSAIYLHHGCFIEATHNALQAKKIADTVASPSGIITCATSLASLYVRSGRVDKAQERFDEAAAVAEDVGFTKEKILYNSVAAIMWRAREEFEDEIECWDGTIQAINKLIKDASRGGCATATPTDEDLVDKLAGLQLQPDPKLKRGTKTRGPATKSVLKPRATKATKAAAEPPRSAEDCTPLLALRGSAIRQKIATILQNGDDAGASALMAEAEECQSSQGARINHATTKFRILLREATRQIASNLTFGALTESTIALPALARSERRSSHQLDSSNLAATTQKKGTARSTKKAPVKKTAVAKTGFAVTLQAARDCLLEYHQSSLRTSPIDTFRELSELLGASSILLSATEHIQPKSFVHPLSNAYYLDLPSIHSSCLEQSVLKIENETVAQKDKTLKWPTVSQARFEETAVPSATQFKEDYIDILPESWTTISISLDQAKGELLLTRYRCGQSPLILRLPMARHQSRDLDEDAFDFTAGKNEIKEIADLANFSAHDARDMSKKGAKTQWWAEREALDLRLKEVLLNIENIWLGGFRGIFAQDRCDPQALANFQSDLFKIMGRHLPSRQGRVQPKAIKLDPRILELFTGLGDPDEEENDIDEALTDLMYFVVDILQFNGERNAYDEIGFDAMVIETIDALKTYHSSAEIEEEDTHTILILDKCLHGIPWESLPSLRGQSISRVPSLAALRHRILLIESSQVGVGEAREGRFYASRSSGSSILNPSGDLKSTQETIQPLLQTLPDSWTHSLSAQDERGFASLLANNEIMLYFGHGCGSQYIRSRAVKKLALAEAGRVSTCATTWLMGCSSAVVNENGVFEPDGMALAYITAGAPAVVGTLWDVTDKDCDRASVKAGELWGLWDIPAESTSKISKGKGKEVETARNGGVAARRKLFESKAKEDVRMKRGVSPEPVKRRMDLSRAVARGRESCYLKYLNGAAMVTYGIPVYLRD</sequence>
<comment type="catalytic activity">
    <reaction evidence="1">
        <text>All bonds known to be hydrolyzed by this endopeptidase have arginine in P1 and an acidic residue in P4. P6 is often occupied by an acidic residue or by a hydroxy-amino-acid residue, the phosphorylation of which enhances cleavage.</text>
        <dbReference type="EC" id="3.4.22.49"/>
    </reaction>
</comment>
<dbReference type="EMBL" id="SNSC02000010">
    <property type="protein sequence ID" value="TID20845.1"/>
    <property type="molecule type" value="Genomic_DNA"/>
</dbReference>
<dbReference type="Proteomes" id="UP000298493">
    <property type="component" value="Unassembled WGS sequence"/>
</dbReference>
<organism evidence="7 8">
    <name type="scientific">Venturia nashicola</name>
    <dbReference type="NCBI Taxonomy" id="86259"/>
    <lineage>
        <taxon>Eukaryota</taxon>
        <taxon>Fungi</taxon>
        <taxon>Dikarya</taxon>
        <taxon>Ascomycota</taxon>
        <taxon>Pezizomycotina</taxon>
        <taxon>Dothideomycetes</taxon>
        <taxon>Pleosporomycetidae</taxon>
        <taxon>Venturiales</taxon>
        <taxon>Venturiaceae</taxon>
        <taxon>Venturia</taxon>
    </lineage>
</organism>
<reference evidence="7 8" key="1">
    <citation type="submission" date="2019-04" db="EMBL/GenBank/DDBJ databases">
        <title>High contiguity whole genome sequence and gene annotation resource for two Venturia nashicola isolates.</title>
        <authorList>
            <person name="Prokchorchik M."/>
            <person name="Won K."/>
            <person name="Lee Y."/>
            <person name="Choi E.D."/>
            <person name="Segonzac C."/>
            <person name="Sohn K.H."/>
        </authorList>
    </citation>
    <scope>NUCLEOTIDE SEQUENCE [LARGE SCALE GENOMIC DNA]</scope>
    <source>
        <strain evidence="7 8">PRI2</strain>
    </source>
</reference>
<feature type="compositionally biased region" description="Polar residues" evidence="5">
    <location>
        <begin position="124"/>
        <end position="141"/>
    </location>
</feature>
<evidence type="ECO:0000256" key="2">
    <source>
        <dbReference type="ARBA" id="ARBA00012489"/>
    </source>
</evidence>
<evidence type="ECO:0000313" key="7">
    <source>
        <dbReference type="EMBL" id="TID20845.1"/>
    </source>
</evidence>
<dbReference type="PROSITE" id="PS51700">
    <property type="entry name" value="SEPARIN"/>
    <property type="match status" value="1"/>
</dbReference>
<feature type="compositionally biased region" description="Polar residues" evidence="5">
    <location>
        <begin position="1481"/>
        <end position="1494"/>
    </location>
</feature>
<dbReference type="InterPro" id="IPR011990">
    <property type="entry name" value="TPR-like_helical_dom_sf"/>
</dbReference>
<evidence type="ECO:0000259" key="6">
    <source>
        <dbReference type="PROSITE" id="PS51700"/>
    </source>
</evidence>
<dbReference type="OrthoDB" id="10255632at2759"/>
<keyword evidence="3" id="KW-0378">Hydrolase</keyword>
<evidence type="ECO:0000313" key="8">
    <source>
        <dbReference type="Proteomes" id="UP000298493"/>
    </source>
</evidence>
<dbReference type="InterPro" id="IPR030397">
    <property type="entry name" value="SEPARIN_core_dom"/>
</dbReference>
<dbReference type="GO" id="GO:0051307">
    <property type="term" value="P:meiotic chromosome separation"/>
    <property type="evidence" value="ECO:0007669"/>
    <property type="project" value="TreeGrafter"/>
</dbReference>
<feature type="region of interest" description="Disordered" evidence="5">
    <location>
        <begin position="34"/>
        <end position="93"/>
    </location>
</feature>
<evidence type="ECO:0000256" key="5">
    <source>
        <dbReference type="SAM" id="MobiDB-lite"/>
    </source>
</evidence>
<dbReference type="InterPro" id="IPR005314">
    <property type="entry name" value="Peptidase_C50"/>
</dbReference>
<keyword evidence="4" id="KW-0159">Chromosome partition</keyword>
<dbReference type="GO" id="GO:0005737">
    <property type="term" value="C:cytoplasm"/>
    <property type="evidence" value="ECO:0007669"/>
    <property type="project" value="TreeGrafter"/>
</dbReference>
<dbReference type="STRING" id="86259.A0A4Z1NZY2"/>
<protein>
    <recommendedName>
        <fullName evidence="2">separase</fullName>
        <ecNumber evidence="2">3.4.22.49</ecNumber>
    </recommendedName>
</protein>
<feature type="domain" description="Peptidase C50" evidence="6">
    <location>
        <begin position="1924"/>
        <end position="2027"/>
    </location>
</feature>
<evidence type="ECO:0000256" key="3">
    <source>
        <dbReference type="ARBA" id="ARBA00022801"/>
    </source>
</evidence>
<evidence type="ECO:0000256" key="4">
    <source>
        <dbReference type="ARBA" id="ARBA00022829"/>
    </source>
</evidence>
<dbReference type="GO" id="GO:0005634">
    <property type="term" value="C:nucleus"/>
    <property type="evidence" value="ECO:0007669"/>
    <property type="project" value="InterPro"/>
</dbReference>
<dbReference type="GO" id="GO:0072686">
    <property type="term" value="C:mitotic spindle"/>
    <property type="evidence" value="ECO:0007669"/>
    <property type="project" value="TreeGrafter"/>
</dbReference>
<dbReference type="GO" id="GO:0006508">
    <property type="term" value="P:proteolysis"/>
    <property type="evidence" value="ECO:0007669"/>
    <property type="project" value="InterPro"/>
</dbReference>
<dbReference type="GO" id="GO:0004197">
    <property type="term" value="F:cysteine-type endopeptidase activity"/>
    <property type="evidence" value="ECO:0007669"/>
    <property type="project" value="InterPro"/>
</dbReference>
<dbReference type="GO" id="GO:0044732">
    <property type="term" value="C:mitotic spindle pole body"/>
    <property type="evidence" value="ECO:0007669"/>
    <property type="project" value="TreeGrafter"/>
</dbReference>
<dbReference type="Pfam" id="PF03568">
    <property type="entry name" value="Separin_C"/>
    <property type="match status" value="1"/>
</dbReference>
<evidence type="ECO:0000256" key="1">
    <source>
        <dbReference type="ARBA" id="ARBA00000451"/>
    </source>
</evidence>
<feature type="region of interest" description="Disordered" evidence="5">
    <location>
        <begin position="1477"/>
        <end position="1503"/>
    </location>
</feature>
<accession>A0A4Z1NZY2</accession>
<feature type="region of interest" description="Disordered" evidence="5">
    <location>
        <begin position="1349"/>
        <end position="1385"/>
    </location>
</feature>
<gene>
    <name evidence="7" type="ORF">E6O75_ATG05610</name>
</gene>
<proteinExistence type="predicted"/>
<keyword evidence="8" id="KW-1185">Reference proteome</keyword>
<feature type="region of interest" description="Disordered" evidence="5">
    <location>
        <begin position="119"/>
        <end position="175"/>
    </location>
</feature>
<dbReference type="PANTHER" id="PTHR12792:SF0">
    <property type="entry name" value="SEPARIN"/>
    <property type="match status" value="1"/>
</dbReference>
<feature type="compositionally biased region" description="Low complexity" evidence="5">
    <location>
        <begin position="155"/>
        <end position="167"/>
    </location>
</feature>